<evidence type="ECO:0000313" key="4">
    <source>
        <dbReference type="EMBL" id="KAL2080921.1"/>
    </source>
</evidence>
<evidence type="ECO:0000256" key="2">
    <source>
        <dbReference type="SAM" id="Phobius"/>
    </source>
</evidence>
<comment type="caution">
    <text evidence="4">The sequence shown here is derived from an EMBL/GenBank/DDBJ whole genome shotgun (WGS) entry which is preliminary data.</text>
</comment>
<feature type="signal peptide" evidence="3">
    <location>
        <begin position="1"/>
        <end position="21"/>
    </location>
</feature>
<dbReference type="Proteomes" id="UP001591681">
    <property type="component" value="Unassembled WGS sequence"/>
</dbReference>
<accession>A0ABD1J140</accession>
<dbReference type="EMBL" id="JBHFQA010000020">
    <property type="protein sequence ID" value="KAL2080921.1"/>
    <property type="molecule type" value="Genomic_DNA"/>
</dbReference>
<keyword evidence="2" id="KW-0812">Transmembrane</keyword>
<dbReference type="AlphaFoldDB" id="A0ABD1J140"/>
<gene>
    <name evidence="4" type="ORF">ACEWY4_022774</name>
</gene>
<feature type="chain" id="PRO_5044747168" evidence="3">
    <location>
        <begin position="22"/>
        <end position="253"/>
    </location>
</feature>
<feature type="transmembrane region" description="Helical" evidence="2">
    <location>
        <begin position="160"/>
        <end position="183"/>
    </location>
</feature>
<sequence length="253" mass="28010">MREAALCVILAVLSSQHHTRASVFNVWMHMPTLNPDGTVSVTCLHDSSAQVEYDGKLKSGGDIVCEDKKPGCRMVWEGLQNVTYTLWNLQASDEARLYRCQFSRMSLPIATVEGKPSRLFQACRIPFPPPRATNSSSSPTYAPATVPAQAAPEPPSTDPLVWVLTVVSALLALYAFIATILLLKLKASRKEVLYDTLLYAPVQHIQPRPQGQMGRGMREASEEYMDMREVQQKTWPLRDVNHNSQATANGIAA</sequence>
<keyword evidence="3" id="KW-0732">Signal</keyword>
<protein>
    <submittedName>
        <fullName evidence="4">Uncharacterized protein</fullName>
    </submittedName>
</protein>
<evidence type="ECO:0000256" key="1">
    <source>
        <dbReference type="SAM" id="MobiDB-lite"/>
    </source>
</evidence>
<keyword evidence="2" id="KW-1133">Transmembrane helix</keyword>
<proteinExistence type="predicted"/>
<evidence type="ECO:0000256" key="3">
    <source>
        <dbReference type="SAM" id="SignalP"/>
    </source>
</evidence>
<feature type="region of interest" description="Disordered" evidence="1">
    <location>
        <begin position="131"/>
        <end position="155"/>
    </location>
</feature>
<evidence type="ECO:0000313" key="5">
    <source>
        <dbReference type="Proteomes" id="UP001591681"/>
    </source>
</evidence>
<keyword evidence="2" id="KW-0472">Membrane</keyword>
<organism evidence="4 5">
    <name type="scientific">Coilia grayii</name>
    <name type="common">Gray's grenadier anchovy</name>
    <dbReference type="NCBI Taxonomy" id="363190"/>
    <lineage>
        <taxon>Eukaryota</taxon>
        <taxon>Metazoa</taxon>
        <taxon>Chordata</taxon>
        <taxon>Craniata</taxon>
        <taxon>Vertebrata</taxon>
        <taxon>Euteleostomi</taxon>
        <taxon>Actinopterygii</taxon>
        <taxon>Neopterygii</taxon>
        <taxon>Teleostei</taxon>
        <taxon>Clupei</taxon>
        <taxon>Clupeiformes</taxon>
        <taxon>Clupeoidei</taxon>
        <taxon>Engraulidae</taxon>
        <taxon>Coilinae</taxon>
        <taxon>Coilia</taxon>
    </lineage>
</organism>
<name>A0ABD1J140_9TELE</name>
<keyword evidence="5" id="KW-1185">Reference proteome</keyword>
<reference evidence="4 5" key="1">
    <citation type="submission" date="2024-09" db="EMBL/GenBank/DDBJ databases">
        <title>A chromosome-level genome assembly of Gray's grenadier anchovy, Coilia grayii.</title>
        <authorList>
            <person name="Fu Z."/>
        </authorList>
    </citation>
    <scope>NUCLEOTIDE SEQUENCE [LARGE SCALE GENOMIC DNA]</scope>
    <source>
        <strain evidence="4">G4</strain>
        <tissue evidence="4">Muscle</tissue>
    </source>
</reference>